<evidence type="ECO:0000313" key="1">
    <source>
        <dbReference type="EMBL" id="KAJ8002670.1"/>
    </source>
</evidence>
<organism evidence="1 2">
    <name type="scientific">Dallia pectoralis</name>
    <name type="common">Alaska blackfish</name>
    <dbReference type="NCBI Taxonomy" id="75939"/>
    <lineage>
        <taxon>Eukaryota</taxon>
        <taxon>Metazoa</taxon>
        <taxon>Chordata</taxon>
        <taxon>Craniata</taxon>
        <taxon>Vertebrata</taxon>
        <taxon>Euteleostomi</taxon>
        <taxon>Actinopterygii</taxon>
        <taxon>Neopterygii</taxon>
        <taxon>Teleostei</taxon>
        <taxon>Protacanthopterygii</taxon>
        <taxon>Esociformes</taxon>
        <taxon>Umbridae</taxon>
        <taxon>Dallia</taxon>
    </lineage>
</organism>
<name>A0ACC2GGK9_DALPE</name>
<comment type="caution">
    <text evidence="1">The sequence shown here is derived from an EMBL/GenBank/DDBJ whole genome shotgun (WGS) entry which is preliminary data.</text>
</comment>
<sequence>MARISTSTLMNFLSTAEPSQYSTGAGSPVPNARLLSLVHFFTPEGFSEHGLEGPLCTLTTTEGGGGKTGCKGSALCGDDTASALWHGNNPLSPPPGGSRGGGQRRKELLMMTVADRGAAEVLTVTRPGGVGGWWPVRPPGTHPL</sequence>
<protein>
    <submittedName>
        <fullName evidence="1">Uncharacterized protein</fullName>
    </submittedName>
</protein>
<reference evidence="1" key="1">
    <citation type="submission" date="2021-05" db="EMBL/GenBank/DDBJ databases">
        <authorList>
            <person name="Pan Q."/>
            <person name="Jouanno E."/>
            <person name="Zahm M."/>
            <person name="Klopp C."/>
            <person name="Cabau C."/>
            <person name="Louis A."/>
            <person name="Berthelot C."/>
            <person name="Parey E."/>
            <person name="Roest Crollius H."/>
            <person name="Montfort J."/>
            <person name="Robinson-Rechavi M."/>
            <person name="Bouchez O."/>
            <person name="Lampietro C."/>
            <person name="Lopez Roques C."/>
            <person name="Donnadieu C."/>
            <person name="Postlethwait J."/>
            <person name="Bobe J."/>
            <person name="Dillon D."/>
            <person name="Chandos A."/>
            <person name="von Hippel F."/>
            <person name="Guiguen Y."/>
        </authorList>
    </citation>
    <scope>NUCLEOTIDE SEQUENCE</scope>
    <source>
        <strain evidence="1">YG-Jan2019</strain>
    </source>
</reference>
<gene>
    <name evidence="1" type="ORF">DPEC_G00161300</name>
</gene>
<keyword evidence="2" id="KW-1185">Reference proteome</keyword>
<evidence type="ECO:0000313" key="2">
    <source>
        <dbReference type="Proteomes" id="UP001157502"/>
    </source>
</evidence>
<accession>A0ACC2GGK9</accession>
<dbReference type="EMBL" id="CM055740">
    <property type="protein sequence ID" value="KAJ8002670.1"/>
    <property type="molecule type" value="Genomic_DNA"/>
</dbReference>
<proteinExistence type="predicted"/>
<dbReference type="Proteomes" id="UP001157502">
    <property type="component" value="Chromosome 13"/>
</dbReference>